<dbReference type="EMBL" id="VOAJ01005349">
    <property type="protein sequence ID" value="KAF0874564.1"/>
    <property type="molecule type" value="Genomic_DNA"/>
</dbReference>
<evidence type="ECO:0000313" key="2">
    <source>
        <dbReference type="Proteomes" id="UP000475037"/>
    </source>
</evidence>
<name>A0A6G1AG66_CROCR</name>
<comment type="caution">
    <text evidence="1">The sequence shown here is derived from an EMBL/GenBank/DDBJ whole genome shotgun (WGS) entry which is preliminary data.</text>
</comment>
<dbReference type="AlphaFoldDB" id="A0A6G1AG66"/>
<protein>
    <submittedName>
        <fullName evidence="1">LORF2 protein</fullName>
    </submittedName>
</protein>
<proteinExistence type="predicted"/>
<organism evidence="1 2">
    <name type="scientific">Crocuta crocuta</name>
    <name type="common">Spotted hyena</name>
    <dbReference type="NCBI Taxonomy" id="9678"/>
    <lineage>
        <taxon>Eukaryota</taxon>
        <taxon>Metazoa</taxon>
        <taxon>Chordata</taxon>
        <taxon>Craniata</taxon>
        <taxon>Vertebrata</taxon>
        <taxon>Euteleostomi</taxon>
        <taxon>Mammalia</taxon>
        <taxon>Eutheria</taxon>
        <taxon>Laurasiatheria</taxon>
        <taxon>Carnivora</taxon>
        <taxon>Feliformia</taxon>
        <taxon>Hyaenidae</taxon>
        <taxon>Crocuta</taxon>
    </lineage>
</organism>
<reference evidence="1 2" key="1">
    <citation type="submission" date="2019-11" db="EMBL/GenBank/DDBJ databases">
        <authorList>
            <person name="Yang C."/>
            <person name="Li F."/>
        </authorList>
    </citation>
    <scope>NUCLEOTIDE SEQUENCE [LARGE SCALE GENOMIC DNA]</scope>
    <source>
        <strain evidence="1">KB4526</strain>
        <tissue evidence="1">Muscle</tissue>
    </source>
</reference>
<feature type="non-terminal residue" evidence="1">
    <location>
        <position position="113"/>
    </location>
</feature>
<accession>A0A6G1AG66</accession>
<gene>
    <name evidence="1" type="primary">Pol_498</name>
    <name evidence="1" type="ORF">FOF47_R05921</name>
</gene>
<feature type="non-terminal residue" evidence="1">
    <location>
        <position position="1"/>
    </location>
</feature>
<sequence>KIQNTVNTKYRQACGAPGALIHCWWECKMALLPGETCRHSLRKPTVLLLCPSSTHAPWYLRKRVENLRSHKTCTWIFAAALSIITKTWKQPRCPSVGKWINNLYYIQTMEYYS</sequence>
<dbReference type="Proteomes" id="UP000475037">
    <property type="component" value="Unassembled WGS sequence"/>
</dbReference>
<keyword evidence="2" id="KW-1185">Reference proteome</keyword>
<evidence type="ECO:0000313" key="1">
    <source>
        <dbReference type="EMBL" id="KAF0874564.1"/>
    </source>
</evidence>